<evidence type="ECO:0000256" key="7">
    <source>
        <dbReference type="ARBA" id="ARBA00022842"/>
    </source>
</evidence>
<feature type="binding site" evidence="9">
    <location>
        <position position="143"/>
    </location>
    <ligand>
        <name>Mg(2+)</name>
        <dbReference type="ChEBI" id="CHEBI:18420"/>
        <label>2</label>
    </ligand>
</feature>
<sequence length="376" mass="40193">MVPVNLIVLGLTASTSTGEGNGCGAGKGWTQMTGQLRLDDLLQRYCETAPHALAVAAAVDAIAAAAIEIADLIASGDLADASGLTTGRNSDGDVQRNLDVQADAILRRCLGTLSIAALASEEMREAQIVDRDGRICVAIDPLDGSSNIDINMTVGTIFSILPAPDDLSLAFHQRGSAQLAAGFVTYGPQTSLVLTLGDGVDVFTLDRKAGCFRLARSGVQISEACEEFAINTSNRRHWDPPVRAFIDECLAGIEGPANHDFNMRWIGSLVAEAYRILTRGGVFLYPSDARPGYGDGRLRLVYEAHPMAYIIEQAGGSASTGRERILELSAQSLHQRVPLIMGSINEVRRVEELHCDPLLVASVSAPLFARRGFFRL</sequence>
<dbReference type="GO" id="GO:0042132">
    <property type="term" value="F:fructose 1,6-bisphosphate 1-phosphatase activity"/>
    <property type="evidence" value="ECO:0007669"/>
    <property type="project" value="UniProtKB-UniRule"/>
</dbReference>
<dbReference type="InterPro" id="IPR000146">
    <property type="entry name" value="FBPase_class-1"/>
</dbReference>
<dbReference type="PANTHER" id="PTHR11556:SF35">
    <property type="entry name" value="SEDOHEPTULOSE-1,7-BISPHOSPHATASE, CHLOROPLASTIC"/>
    <property type="match status" value="1"/>
</dbReference>
<feature type="binding site" evidence="9">
    <location>
        <position position="231"/>
    </location>
    <ligand>
        <name>substrate</name>
    </ligand>
</feature>
<evidence type="ECO:0000256" key="8">
    <source>
        <dbReference type="ARBA" id="ARBA00023277"/>
    </source>
</evidence>
<evidence type="ECO:0000313" key="13">
    <source>
        <dbReference type="EMBL" id="TWI04163.1"/>
    </source>
</evidence>
<feature type="domain" description="Fructose-1-6-bisphosphatase class I N-terminal" evidence="11">
    <location>
        <begin position="58"/>
        <end position="215"/>
    </location>
</feature>
<comment type="caution">
    <text evidence="13">The sequence shown here is derived from an EMBL/GenBank/DDBJ whole genome shotgun (WGS) entry which is preliminary data.</text>
</comment>
<evidence type="ECO:0000256" key="9">
    <source>
        <dbReference type="HAMAP-Rule" id="MF_01855"/>
    </source>
</evidence>
<dbReference type="InterPro" id="IPR020548">
    <property type="entry name" value="Fructose_bisphosphatase_AS"/>
</dbReference>
<protein>
    <recommendedName>
        <fullName evidence="9">Fructose-1,6-bisphosphatase class 1</fullName>
        <shortName evidence="9">FBPase class 1</shortName>
        <ecNumber evidence="9">3.1.3.11</ecNumber>
    </recommendedName>
    <alternativeName>
        <fullName evidence="9">D-fructose-1,6-bisphosphate 1-phosphohydrolase class 1</fullName>
    </alternativeName>
</protein>
<dbReference type="GO" id="GO:0005829">
    <property type="term" value="C:cytosol"/>
    <property type="evidence" value="ECO:0007669"/>
    <property type="project" value="TreeGrafter"/>
</dbReference>
<dbReference type="GO" id="GO:0000287">
    <property type="term" value="F:magnesium ion binding"/>
    <property type="evidence" value="ECO:0007669"/>
    <property type="project" value="UniProtKB-UniRule"/>
</dbReference>
<evidence type="ECO:0000256" key="6">
    <source>
        <dbReference type="ARBA" id="ARBA00022801"/>
    </source>
</evidence>
<evidence type="ECO:0000259" key="12">
    <source>
        <dbReference type="Pfam" id="PF18913"/>
    </source>
</evidence>
<evidence type="ECO:0000256" key="3">
    <source>
        <dbReference type="ARBA" id="ARBA00010941"/>
    </source>
</evidence>
<keyword evidence="4 9" id="KW-0963">Cytoplasm</keyword>
<evidence type="ECO:0000259" key="11">
    <source>
        <dbReference type="Pfam" id="PF00316"/>
    </source>
</evidence>
<comment type="cofactor">
    <cofactor evidence="9">
        <name>Mg(2+)</name>
        <dbReference type="ChEBI" id="CHEBI:18420"/>
    </cofactor>
    <text evidence="9">Binds 2 magnesium ions per subunit.</text>
</comment>
<dbReference type="GO" id="GO:0005986">
    <property type="term" value="P:sucrose biosynthetic process"/>
    <property type="evidence" value="ECO:0007669"/>
    <property type="project" value="TreeGrafter"/>
</dbReference>
<comment type="subcellular location">
    <subcellularLocation>
        <location evidence="9">Cytoplasm</location>
    </subcellularLocation>
</comment>
<dbReference type="HAMAP" id="MF_01855">
    <property type="entry name" value="FBPase_class1"/>
    <property type="match status" value="1"/>
</dbReference>
<dbReference type="PRINTS" id="PR00115">
    <property type="entry name" value="F16BPHPHTASE"/>
</dbReference>
<accession>A0A562L938</accession>
<dbReference type="Pfam" id="PF00316">
    <property type="entry name" value="FBPase"/>
    <property type="match status" value="1"/>
</dbReference>
<dbReference type="InterPro" id="IPR033391">
    <property type="entry name" value="FBPase_N"/>
</dbReference>
<keyword evidence="5 9" id="KW-0479">Metal-binding</keyword>
<evidence type="ECO:0000256" key="10">
    <source>
        <dbReference type="RuleBase" id="RU000508"/>
    </source>
</evidence>
<comment type="pathway">
    <text evidence="2">Carbohydrate biosynthesis; Calvin cycle.</text>
</comment>
<name>A0A562L938_9BRAD</name>
<dbReference type="EMBL" id="VLKL01000010">
    <property type="protein sequence ID" value="TWI04163.1"/>
    <property type="molecule type" value="Genomic_DNA"/>
</dbReference>
<comment type="subunit">
    <text evidence="9">Homotetramer.</text>
</comment>
<evidence type="ECO:0000256" key="4">
    <source>
        <dbReference type="ARBA" id="ARBA00022490"/>
    </source>
</evidence>
<dbReference type="Proteomes" id="UP000317176">
    <property type="component" value="Unassembled WGS sequence"/>
</dbReference>
<evidence type="ECO:0000313" key="14">
    <source>
        <dbReference type="Proteomes" id="UP000317176"/>
    </source>
</evidence>
<dbReference type="AlphaFoldDB" id="A0A562L938"/>
<dbReference type="GO" id="GO:0006000">
    <property type="term" value="P:fructose metabolic process"/>
    <property type="evidence" value="ECO:0007669"/>
    <property type="project" value="TreeGrafter"/>
</dbReference>
<evidence type="ECO:0000256" key="2">
    <source>
        <dbReference type="ARBA" id="ARBA00005215"/>
    </source>
</evidence>
<dbReference type="InterPro" id="IPR028343">
    <property type="entry name" value="FBPtase"/>
</dbReference>
<dbReference type="FunFam" id="3.40.190.80:FF:000011">
    <property type="entry name" value="Fructose-1,6-bisphosphatase class 1"/>
    <property type="match status" value="1"/>
</dbReference>
<dbReference type="EC" id="3.1.3.11" evidence="9"/>
<keyword evidence="8 9" id="KW-0119">Carbohydrate metabolism</keyword>
<evidence type="ECO:0000256" key="1">
    <source>
        <dbReference type="ARBA" id="ARBA00001273"/>
    </source>
</evidence>
<feature type="binding site" evidence="9">
    <location>
        <position position="142"/>
    </location>
    <ligand>
        <name>Mg(2+)</name>
        <dbReference type="ChEBI" id="CHEBI:18420"/>
        <label>1</label>
    </ligand>
</feature>
<feature type="binding site" evidence="9">
    <location>
        <position position="140"/>
    </location>
    <ligand>
        <name>Mg(2+)</name>
        <dbReference type="ChEBI" id="CHEBI:18420"/>
        <label>2</label>
    </ligand>
</feature>
<dbReference type="SUPFAM" id="SSF56655">
    <property type="entry name" value="Carbohydrate phosphatase"/>
    <property type="match status" value="1"/>
</dbReference>
<dbReference type="Pfam" id="PF18913">
    <property type="entry name" value="FBPase_C"/>
    <property type="match status" value="1"/>
</dbReference>
<keyword evidence="7 9" id="KW-0460">Magnesium</keyword>
<dbReference type="PROSITE" id="PS00124">
    <property type="entry name" value="FBPASE"/>
    <property type="match status" value="1"/>
</dbReference>
<dbReference type="GO" id="GO:0030388">
    <property type="term" value="P:fructose 1,6-bisphosphate metabolic process"/>
    <property type="evidence" value="ECO:0007669"/>
    <property type="project" value="TreeGrafter"/>
</dbReference>
<dbReference type="CDD" id="cd00354">
    <property type="entry name" value="FBPase"/>
    <property type="match status" value="1"/>
</dbReference>
<feature type="binding site" evidence="9">
    <location>
        <position position="121"/>
    </location>
    <ligand>
        <name>Mg(2+)</name>
        <dbReference type="ChEBI" id="CHEBI:18420"/>
        <label>1</label>
    </ligand>
</feature>
<feature type="domain" description="Fructose-1-6-bisphosphatase class 1 C-terminal" evidence="12">
    <location>
        <begin position="222"/>
        <end position="354"/>
    </location>
</feature>
<comment type="caution">
    <text evidence="9">Lacks conserved residue(s) required for the propagation of feature annotation.</text>
</comment>
<dbReference type="NCBIfam" id="NF006780">
    <property type="entry name" value="PRK09293.1-4"/>
    <property type="match status" value="1"/>
</dbReference>
<dbReference type="PANTHER" id="PTHR11556">
    <property type="entry name" value="FRUCTOSE-1,6-BISPHOSPHATASE-RELATED"/>
    <property type="match status" value="1"/>
</dbReference>
<dbReference type="Gene3D" id="3.40.190.80">
    <property type="match status" value="1"/>
</dbReference>
<dbReference type="PIRSF" id="PIRSF000904">
    <property type="entry name" value="FBPtase_SBPase"/>
    <property type="match status" value="1"/>
</dbReference>
<comment type="catalytic activity">
    <reaction evidence="1 9">
        <text>beta-D-fructose 1,6-bisphosphate + H2O = beta-D-fructose 6-phosphate + phosphate</text>
        <dbReference type="Rhea" id="RHEA:11064"/>
        <dbReference type="ChEBI" id="CHEBI:15377"/>
        <dbReference type="ChEBI" id="CHEBI:32966"/>
        <dbReference type="ChEBI" id="CHEBI:43474"/>
        <dbReference type="ChEBI" id="CHEBI:57634"/>
        <dbReference type="EC" id="3.1.3.11"/>
    </reaction>
</comment>
<dbReference type="InterPro" id="IPR044015">
    <property type="entry name" value="FBPase_C_dom"/>
</dbReference>
<dbReference type="NCBIfam" id="NF006779">
    <property type="entry name" value="PRK09293.1-3"/>
    <property type="match status" value="1"/>
</dbReference>
<feature type="binding site" evidence="9">
    <location>
        <position position="140"/>
    </location>
    <ligand>
        <name>Mg(2+)</name>
        <dbReference type="ChEBI" id="CHEBI:18420"/>
        <label>1</label>
    </ligand>
</feature>
<evidence type="ECO:0000256" key="5">
    <source>
        <dbReference type="ARBA" id="ARBA00022723"/>
    </source>
</evidence>
<keyword evidence="6 9" id="KW-0378">Hydrolase</keyword>
<keyword evidence="14" id="KW-1185">Reference proteome</keyword>
<reference evidence="13 14" key="1">
    <citation type="journal article" date="2015" name="Stand. Genomic Sci.">
        <title>Genomic Encyclopedia of Bacterial and Archaeal Type Strains, Phase III: the genomes of soil and plant-associated and newly described type strains.</title>
        <authorList>
            <person name="Whitman W.B."/>
            <person name="Woyke T."/>
            <person name="Klenk H.P."/>
            <person name="Zhou Y."/>
            <person name="Lilburn T.G."/>
            <person name="Beck B.J."/>
            <person name="De Vos P."/>
            <person name="Vandamme P."/>
            <person name="Eisen J.A."/>
            <person name="Garrity G."/>
            <person name="Hugenholtz P."/>
            <person name="Kyrpides N.C."/>
        </authorList>
    </citation>
    <scope>NUCLEOTIDE SEQUENCE [LARGE SCALE GENOMIC DNA]</scope>
    <source>
        <strain evidence="13 14">CGMCC 1.10947</strain>
    </source>
</reference>
<feature type="binding site" evidence="9">
    <location>
        <begin position="143"/>
        <end position="146"/>
    </location>
    <ligand>
        <name>substrate</name>
    </ligand>
</feature>
<proteinExistence type="inferred from homology"/>
<dbReference type="Gene3D" id="3.30.540.10">
    <property type="entry name" value="Fructose-1,6-Bisphosphatase, subunit A, domain 1"/>
    <property type="match status" value="1"/>
</dbReference>
<comment type="similarity">
    <text evidence="3 9 10">Belongs to the FBPase class 1 family.</text>
</comment>
<organism evidence="13 14">
    <name type="scientific">Bradyrhizobium daqingense</name>
    <dbReference type="NCBI Taxonomy" id="993502"/>
    <lineage>
        <taxon>Bacteria</taxon>
        <taxon>Pseudomonadati</taxon>
        <taxon>Pseudomonadota</taxon>
        <taxon>Alphaproteobacteria</taxon>
        <taxon>Hyphomicrobiales</taxon>
        <taxon>Nitrobacteraceae</taxon>
        <taxon>Bradyrhizobium</taxon>
    </lineage>
</organism>
<gene>
    <name evidence="9" type="primary">fbp</name>
    <name evidence="13" type="ORF">IQ17_04021</name>
</gene>
<dbReference type="GO" id="GO:0006002">
    <property type="term" value="P:fructose 6-phosphate metabolic process"/>
    <property type="evidence" value="ECO:0007669"/>
    <property type="project" value="TreeGrafter"/>
</dbReference>
<dbReference type="GO" id="GO:0006094">
    <property type="term" value="P:gluconeogenesis"/>
    <property type="evidence" value="ECO:0007669"/>
    <property type="project" value="UniProtKB-UniRule"/>
</dbReference>
<dbReference type="PIRSF" id="PIRSF500210">
    <property type="entry name" value="FBPtase"/>
    <property type="match status" value="1"/>
</dbReference>
<feature type="binding site" evidence="9">
    <location>
        <position position="303"/>
    </location>
    <ligand>
        <name>Mg(2+)</name>
        <dbReference type="ChEBI" id="CHEBI:18420"/>
        <label>2</label>
    </ligand>
</feature>